<dbReference type="STRING" id="1469647.BC351_28040"/>
<name>A0A1V4HHN3_9BACL</name>
<evidence type="ECO:0000256" key="1">
    <source>
        <dbReference type="SAM" id="Coils"/>
    </source>
</evidence>
<sequence>MKNVWGGSVRMSFFDKVKQGATDAAKKAQQTVEITKLKTQISSKEKEIEKHYNLIGEAVYAARLAGNAAQSEAEVADLCEGITSIKEEIVQIEQKINEARNEKECVCGKVVLADTKFCSVCGHKFYEA</sequence>
<dbReference type="RefSeq" id="WP_144028450.1">
    <property type="nucleotide sequence ID" value="NZ_MBTG01000016.1"/>
</dbReference>
<evidence type="ECO:0000313" key="2">
    <source>
        <dbReference type="EMBL" id="OPH56353.1"/>
    </source>
</evidence>
<keyword evidence="3" id="KW-1185">Reference proteome</keyword>
<evidence type="ECO:0000313" key="3">
    <source>
        <dbReference type="Proteomes" id="UP000190626"/>
    </source>
</evidence>
<evidence type="ECO:0008006" key="4">
    <source>
        <dbReference type="Google" id="ProtNLM"/>
    </source>
</evidence>
<dbReference type="EMBL" id="MBTG01000016">
    <property type="protein sequence ID" value="OPH56353.1"/>
    <property type="molecule type" value="Genomic_DNA"/>
</dbReference>
<accession>A0A1V4HHN3</accession>
<dbReference type="OrthoDB" id="2066200at2"/>
<gene>
    <name evidence="2" type="ORF">BC351_28040</name>
</gene>
<protein>
    <recommendedName>
        <fullName evidence="4">Zinc ribbon domain-containing protein</fullName>
    </recommendedName>
</protein>
<dbReference type="Proteomes" id="UP000190626">
    <property type="component" value="Unassembled WGS sequence"/>
</dbReference>
<feature type="coiled-coil region" evidence="1">
    <location>
        <begin position="27"/>
        <end position="54"/>
    </location>
</feature>
<feature type="coiled-coil region" evidence="1">
    <location>
        <begin position="82"/>
        <end position="109"/>
    </location>
</feature>
<keyword evidence="1" id="KW-0175">Coiled coil</keyword>
<reference evidence="3" key="1">
    <citation type="submission" date="2016-07" db="EMBL/GenBank/DDBJ databases">
        <authorList>
            <person name="Florea S."/>
            <person name="Webb J.S."/>
            <person name="Jaromczyk J."/>
            <person name="Schardl C.L."/>
        </authorList>
    </citation>
    <scope>NUCLEOTIDE SEQUENCE [LARGE SCALE GENOMIC DNA]</scope>
    <source>
        <strain evidence="3">CY1</strain>
    </source>
</reference>
<comment type="caution">
    <text evidence="2">The sequence shown here is derived from an EMBL/GenBank/DDBJ whole genome shotgun (WGS) entry which is preliminary data.</text>
</comment>
<dbReference type="AlphaFoldDB" id="A0A1V4HHN3"/>
<organism evidence="2 3">
    <name type="scientific">Paenibacillus ferrarius</name>
    <dbReference type="NCBI Taxonomy" id="1469647"/>
    <lineage>
        <taxon>Bacteria</taxon>
        <taxon>Bacillati</taxon>
        <taxon>Bacillota</taxon>
        <taxon>Bacilli</taxon>
        <taxon>Bacillales</taxon>
        <taxon>Paenibacillaceae</taxon>
        <taxon>Paenibacillus</taxon>
    </lineage>
</organism>
<proteinExistence type="predicted"/>